<dbReference type="PIRSF" id="PIRSF006092">
    <property type="entry name" value="GreA_GreB"/>
    <property type="match status" value="1"/>
</dbReference>
<dbReference type="InterPro" id="IPR036953">
    <property type="entry name" value="GreA/GreB_C_sf"/>
</dbReference>
<keyword evidence="3" id="KW-1185">Reference proteome</keyword>
<protein>
    <submittedName>
        <fullName evidence="2">Transcription elongation factor GreA</fullName>
    </submittedName>
</protein>
<dbReference type="Gene3D" id="3.10.50.30">
    <property type="entry name" value="Transcription elongation factor, GreA/GreB, C-terminal domain"/>
    <property type="match status" value="1"/>
</dbReference>
<dbReference type="SUPFAM" id="SSF54534">
    <property type="entry name" value="FKBP-like"/>
    <property type="match status" value="1"/>
</dbReference>
<dbReference type="GO" id="GO:0003746">
    <property type="term" value="F:translation elongation factor activity"/>
    <property type="evidence" value="ECO:0007669"/>
    <property type="project" value="UniProtKB-KW"/>
</dbReference>
<dbReference type="Pfam" id="PF01272">
    <property type="entry name" value="GreA_GreB"/>
    <property type="match status" value="1"/>
</dbReference>
<dbReference type="InterPro" id="IPR018151">
    <property type="entry name" value="TF_GreA/GreB_CS"/>
</dbReference>
<keyword evidence="2" id="KW-0251">Elongation factor</keyword>
<sequence>MNKELTLTPSAFSNLLSQLLFLEENKKNILDDFFPRKTKEKIELEELIDEYVKKVDQLIKNIKITDESENVFPFVSIGSIISIKDTETHETYQHLICNPYNINTDNSISYLSPMGRALLLKCPGDKVSVNTPSGVYNYVIESITFN</sequence>
<evidence type="ECO:0000313" key="3">
    <source>
        <dbReference type="Proteomes" id="UP000199337"/>
    </source>
</evidence>
<feature type="domain" description="Transcription elongation factor GreA/GreB C-terminal" evidence="1">
    <location>
        <begin position="74"/>
        <end position="144"/>
    </location>
</feature>
<keyword evidence="2" id="KW-0648">Protein biosynthesis</keyword>
<gene>
    <name evidence="2" type="ORF">SAMN05660649_02514</name>
</gene>
<accession>A0A1I2U5E2</accession>
<dbReference type="PROSITE" id="PS00830">
    <property type="entry name" value="GREAB_2"/>
    <property type="match status" value="1"/>
</dbReference>
<dbReference type="GO" id="GO:0006354">
    <property type="term" value="P:DNA-templated transcription elongation"/>
    <property type="evidence" value="ECO:0007669"/>
    <property type="project" value="TreeGrafter"/>
</dbReference>
<name>A0A1I2U5E2_9FIRM</name>
<dbReference type="EMBL" id="FOOX01000008">
    <property type="protein sequence ID" value="SFG72375.1"/>
    <property type="molecule type" value="Genomic_DNA"/>
</dbReference>
<dbReference type="PANTHER" id="PTHR30437:SF4">
    <property type="entry name" value="TRANSCRIPTION ELONGATION FACTOR GREA"/>
    <property type="match status" value="1"/>
</dbReference>
<dbReference type="GO" id="GO:0003677">
    <property type="term" value="F:DNA binding"/>
    <property type="evidence" value="ECO:0007669"/>
    <property type="project" value="InterPro"/>
</dbReference>
<dbReference type="Proteomes" id="UP000199337">
    <property type="component" value="Unassembled WGS sequence"/>
</dbReference>
<dbReference type="STRING" id="341036.SAMN05660649_02514"/>
<evidence type="ECO:0000259" key="1">
    <source>
        <dbReference type="Pfam" id="PF01272"/>
    </source>
</evidence>
<dbReference type="InterPro" id="IPR001437">
    <property type="entry name" value="Tscrpt_elong_fac_GreA/B_C"/>
</dbReference>
<evidence type="ECO:0000313" key="2">
    <source>
        <dbReference type="EMBL" id="SFG72375.1"/>
    </source>
</evidence>
<organism evidence="2 3">
    <name type="scientific">Desulfotruncus arcticus DSM 17038</name>
    <dbReference type="NCBI Taxonomy" id="1121424"/>
    <lineage>
        <taxon>Bacteria</taxon>
        <taxon>Bacillati</taxon>
        <taxon>Bacillota</taxon>
        <taxon>Clostridia</taxon>
        <taxon>Eubacteriales</taxon>
        <taxon>Desulfallaceae</taxon>
        <taxon>Desulfotruncus</taxon>
    </lineage>
</organism>
<dbReference type="RefSeq" id="WP_165613503.1">
    <property type="nucleotide sequence ID" value="NZ_FOOX01000008.1"/>
</dbReference>
<dbReference type="InterPro" id="IPR023459">
    <property type="entry name" value="Tscrpt_elong_fac_GreA/B_fam"/>
</dbReference>
<dbReference type="GO" id="GO:0070063">
    <property type="term" value="F:RNA polymerase binding"/>
    <property type="evidence" value="ECO:0007669"/>
    <property type="project" value="InterPro"/>
</dbReference>
<proteinExistence type="predicted"/>
<dbReference type="AlphaFoldDB" id="A0A1I2U5E2"/>
<reference evidence="3" key="1">
    <citation type="submission" date="2016-10" db="EMBL/GenBank/DDBJ databases">
        <authorList>
            <person name="Varghese N."/>
            <person name="Submissions S."/>
        </authorList>
    </citation>
    <scope>NUCLEOTIDE SEQUENCE [LARGE SCALE GENOMIC DNA]</scope>
    <source>
        <strain evidence="3">DSM 17038</strain>
    </source>
</reference>
<dbReference type="PANTHER" id="PTHR30437">
    <property type="entry name" value="TRANSCRIPTION ELONGATION FACTOR GREA"/>
    <property type="match status" value="1"/>
</dbReference>
<dbReference type="GO" id="GO:0032784">
    <property type="term" value="P:regulation of DNA-templated transcription elongation"/>
    <property type="evidence" value="ECO:0007669"/>
    <property type="project" value="InterPro"/>
</dbReference>